<dbReference type="RefSeq" id="WP_181267577.1">
    <property type="nucleotide sequence ID" value="NZ_BAAAGB010000001.1"/>
</dbReference>
<sequence length="221" mass="25124">MAVLPCYNTSMGGYGSGRQNGRPVAESCLFIDLAWMIRTGRAVPGEYRQGGLSWSCGDQPSGDIRYTCDMRELEDAWLELRFTVSQRSTGASRDHAQRIGLSCTRPNYGGRRWWMHCPRTGQRVGKLFVPPGGELFASRQAWRLGYRSQRSSERDKPFDALFRLQKKLGGTQGWEAGLAPRPKGMWRRTYDRHWERYFELDDACAATMASLFLKLGNAPGW</sequence>
<dbReference type="AlphaFoldDB" id="A0A7V8REF9"/>
<keyword evidence="2" id="KW-1185">Reference proteome</keyword>
<comment type="caution">
    <text evidence="1">The sequence shown here is derived from an EMBL/GenBank/DDBJ whole genome shotgun (WGS) entry which is preliminary data.</text>
</comment>
<name>A0A7V8REF9_9SPHN</name>
<gene>
    <name evidence="1" type="ORF">FG486_11470</name>
</gene>
<dbReference type="EMBL" id="VDES01000002">
    <property type="protein sequence ID" value="MBA1374959.1"/>
    <property type="molecule type" value="Genomic_DNA"/>
</dbReference>
<organism evidence="1 2">
    <name type="scientific">Sphingomonas ursincola</name>
    <dbReference type="NCBI Taxonomy" id="56361"/>
    <lineage>
        <taxon>Bacteria</taxon>
        <taxon>Pseudomonadati</taxon>
        <taxon>Pseudomonadota</taxon>
        <taxon>Alphaproteobacteria</taxon>
        <taxon>Sphingomonadales</taxon>
        <taxon>Sphingomonadaceae</taxon>
        <taxon>Sphingomonas</taxon>
    </lineage>
</organism>
<reference evidence="1 2" key="1">
    <citation type="journal article" date="1994" name="Int. J. Syst. Bacteriol.">
        <title>Phylogenetic positions of novel aerobic, bacteriochlorophyll a-containing bacteria and description of Roseococcus thiosulfatophilus gen. nov., sp. nov., Erythromicrobium ramosum gen. nov., sp. nov., and Erythrobacter litoralis sp. nov.</title>
        <authorList>
            <person name="Yurkov V."/>
            <person name="Stackebrandt E."/>
            <person name="Holmes A."/>
            <person name="Fuerst J.A."/>
            <person name="Hugenholtz P."/>
            <person name="Golecki J."/>
            <person name="Gad'on N."/>
            <person name="Gorlenko V.M."/>
            <person name="Kompantseva E.I."/>
            <person name="Drews G."/>
        </authorList>
    </citation>
    <scope>NUCLEOTIDE SEQUENCE [LARGE SCALE GENOMIC DNA]</scope>
    <source>
        <strain evidence="1 2">KR-99</strain>
    </source>
</reference>
<proteinExistence type="predicted"/>
<dbReference type="Proteomes" id="UP000589292">
    <property type="component" value="Unassembled WGS sequence"/>
</dbReference>
<evidence type="ECO:0000313" key="2">
    <source>
        <dbReference type="Proteomes" id="UP000589292"/>
    </source>
</evidence>
<accession>A0A7V8REF9</accession>
<evidence type="ECO:0000313" key="1">
    <source>
        <dbReference type="EMBL" id="MBA1374959.1"/>
    </source>
</evidence>
<protein>
    <submittedName>
        <fullName evidence="1">Uncharacterized protein</fullName>
    </submittedName>
</protein>